<sequence length="259" mass="30165">MKLEKVEFIPTLNEYVELHKDSSDPQIKALFGDFREFPSSENQKCETRKKFTHQLSGLRQAVINRIDDVIMCNRYAVAQYNHNVEVLAPKLAEYDQHYDGMFSQMIESGHEDYHPHARLGFKPFDIYCEIKNAKTIANEGLIIHLWATIEQHVKQAIILKDKSQTGLPHEWDKILGCARRAGINLRRLPSFKIIDEIRVVNNKIKHLYIVDQKLCKYKGFAQHKGKKMNAVDYRVHEYAIGAHHFMNRVISSMGPTVRY</sequence>
<name>A0A1D3K5W8_PSEVE</name>
<accession>A0A1D3K5W8</accession>
<dbReference type="EMBL" id="LT599583">
    <property type="protein sequence ID" value="SBW83753.1"/>
    <property type="molecule type" value="Genomic_DNA"/>
</dbReference>
<dbReference type="RefSeq" id="WP_017846016.1">
    <property type="nucleotide sequence ID" value="NZ_AOUH01000014.1"/>
</dbReference>
<dbReference type="AlphaFoldDB" id="A0A1D3K5W8"/>
<evidence type="ECO:0000313" key="1">
    <source>
        <dbReference type="EMBL" id="SBW83753.1"/>
    </source>
</evidence>
<protein>
    <submittedName>
        <fullName evidence="1">Uncharacterized protein</fullName>
    </submittedName>
</protein>
<reference evidence="2" key="1">
    <citation type="submission" date="2016-07" db="EMBL/GenBank/DDBJ databases">
        <authorList>
            <person name="Florea S."/>
            <person name="Webb J.S."/>
            <person name="Jaromczyk J."/>
            <person name="Schardl C.L."/>
        </authorList>
    </citation>
    <scope>NUCLEOTIDE SEQUENCE [LARGE SCALE GENOMIC DNA]</scope>
    <source>
        <strain evidence="2">1YdBTEX2</strain>
    </source>
</reference>
<dbReference type="Proteomes" id="UP000245431">
    <property type="component" value="Chromosome PVE_r1"/>
</dbReference>
<proteinExistence type="predicted"/>
<organism evidence="1 2">
    <name type="scientific">Pseudomonas veronii 1YdBTEX2</name>
    <dbReference type="NCBI Taxonomy" id="1295141"/>
    <lineage>
        <taxon>Bacteria</taxon>
        <taxon>Pseudomonadati</taxon>
        <taxon>Pseudomonadota</taxon>
        <taxon>Gammaproteobacteria</taxon>
        <taxon>Pseudomonadales</taxon>
        <taxon>Pseudomonadaceae</taxon>
        <taxon>Pseudomonas</taxon>
    </lineage>
</organism>
<evidence type="ECO:0000313" key="2">
    <source>
        <dbReference type="Proteomes" id="UP000245431"/>
    </source>
</evidence>
<gene>
    <name evidence="1" type="ORF">PVE_R1G5874</name>
</gene>